<reference evidence="2" key="1">
    <citation type="submission" date="2018-05" db="EMBL/GenBank/DDBJ databases">
        <authorList>
            <person name="Lanie J.A."/>
            <person name="Ng W.-L."/>
            <person name="Kazmierczak K.M."/>
            <person name="Andrzejewski T.M."/>
            <person name="Davidsen T.M."/>
            <person name="Wayne K.J."/>
            <person name="Tettelin H."/>
            <person name="Glass J.I."/>
            <person name="Rusch D."/>
            <person name="Podicherti R."/>
            <person name="Tsui H.-C.T."/>
            <person name="Winkler M.E."/>
        </authorList>
    </citation>
    <scope>NUCLEOTIDE SEQUENCE</scope>
</reference>
<proteinExistence type="predicted"/>
<organism evidence="2">
    <name type="scientific">marine metagenome</name>
    <dbReference type="NCBI Taxonomy" id="408172"/>
    <lineage>
        <taxon>unclassified sequences</taxon>
        <taxon>metagenomes</taxon>
        <taxon>ecological metagenomes</taxon>
    </lineage>
</organism>
<feature type="non-terminal residue" evidence="2">
    <location>
        <position position="291"/>
    </location>
</feature>
<gene>
    <name evidence="2" type="ORF">METZ01_LOCUS272132</name>
</gene>
<accession>A0A382K4T9</accession>
<evidence type="ECO:0000313" key="2">
    <source>
        <dbReference type="EMBL" id="SVC19278.1"/>
    </source>
</evidence>
<dbReference type="Pfam" id="PF13472">
    <property type="entry name" value="Lipase_GDSL_2"/>
    <property type="match status" value="1"/>
</dbReference>
<dbReference type="InterPro" id="IPR036514">
    <property type="entry name" value="SGNH_hydro_sf"/>
</dbReference>
<protein>
    <recommendedName>
        <fullName evidence="1">SGNH hydrolase-type esterase domain-containing protein</fullName>
    </recommendedName>
</protein>
<dbReference type="EMBL" id="UINC01078316">
    <property type="protein sequence ID" value="SVC19278.1"/>
    <property type="molecule type" value="Genomic_DNA"/>
</dbReference>
<sequence>MISIMLTRTFLIKMTALCLVISMCLIVSEVFVRIVIDDGMEYNLEMWKYARKLKRVAKHSDQGHQHIPDKSAFLMGVNVKINSQGYRNKEISITPSQGVTRIMMLGDSLTFGWGVPSGETVSSRLENLLNNSRKDKSFEVINTGIGNTNTEMQVASFLDKGVLFSPDIVVLNYFINDAEPIPRPTKNIFMKHSAAYVSFSLRWGSIKRLFFGGKQWFQYYNDLYSNENESWIRAKDAISKLSNYSHSKDIKLVIVNYPELHQLTPYPFDQVTSKLKNVADEHGVQFVDLLP</sequence>
<dbReference type="AlphaFoldDB" id="A0A382K4T9"/>
<dbReference type="Gene3D" id="3.40.50.1110">
    <property type="entry name" value="SGNH hydrolase"/>
    <property type="match status" value="1"/>
</dbReference>
<dbReference type="CDD" id="cd00229">
    <property type="entry name" value="SGNH_hydrolase"/>
    <property type="match status" value="1"/>
</dbReference>
<name>A0A382K4T9_9ZZZZ</name>
<evidence type="ECO:0000259" key="1">
    <source>
        <dbReference type="Pfam" id="PF13472"/>
    </source>
</evidence>
<feature type="domain" description="SGNH hydrolase-type esterase" evidence="1">
    <location>
        <begin position="105"/>
        <end position="289"/>
    </location>
</feature>
<dbReference type="SUPFAM" id="SSF52266">
    <property type="entry name" value="SGNH hydrolase"/>
    <property type="match status" value="1"/>
</dbReference>
<dbReference type="InterPro" id="IPR013830">
    <property type="entry name" value="SGNH_hydro"/>
</dbReference>